<comment type="caution">
    <text evidence="2">The sequence shown here is derived from an EMBL/GenBank/DDBJ whole genome shotgun (WGS) entry which is preliminary data.</text>
</comment>
<keyword evidence="1" id="KW-0472">Membrane</keyword>
<evidence type="ECO:0000313" key="5">
    <source>
        <dbReference type="Proteomes" id="UP000293701"/>
    </source>
</evidence>
<feature type="transmembrane region" description="Helical" evidence="1">
    <location>
        <begin position="35"/>
        <end position="58"/>
    </location>
</feature>
<dbReference type="RefSeq" id="WP_047379370.1">
    <property type="nucleotide sequence ID" value="NZ_CP011965.1"/>
</dbReference>
<evidence type="ECO:0000256" key="1">
    <source>
        <dbReference type="SAM" id="Phobius"/>
    </source>
</evidence>
<dbReference type="AlphaFoldDB" id="A0A0A6VNT1"/>
<sequence>MGYVRIMWVGANLLALIPLAPLLRSKDLRLGRLHAAIAFTIMFSELVSWLLFLGLSVLEGFF</sequence>
<reference evidence="4 5" key="1">
    <citation type="journal article" date="2018" name="Sci. Rep.">
        <title>Genomic diversity and distribution of Bifidobacterium longum subsp. longum across the human lifespan.</title>
        <authorList>
            <person name="Odamaki T."/>
            <person name="Bottacini F."/>
            <person name="Kato K."/>
            <person name="Mitsuyama E."/>
            <person name="Yoshida K."/>
            <person name="Horigome A."/>
            <person name="Xiao J.Z."/>
            <person name="van Sinderen D."/>
        </authorList>
    </citation>
    <scope>NUCLEOTIDE SEQUENCE [LARGE SCALE GENOMIC DNA]</scope>
    <source>
        <strain evidence="2 5">MCC10002</strain>
        <strain evidence="3 4">MCC10015</strain>
    </source>
</reference>
<organism evidence="2 5">
    <name type="scientific">Bifidobacterium longum subsp. longum</name>
    <dbReference type="NCBI Taxonomy" id="1679"/>
    <lineage>
        <taxon>Bacteria</taxon>
        <taxon>Bacillati</taxon>
        <taxon>Actinomycetota</taxon>
        <taxon>Actinomycetes</taxon>
        <taxon>Bifidobacteriales</taxon>
        <taxon>Bifidobacteriaceae</taxon>
        <taxon>Bifidobacterium</taxon>
    </lineage>
</organism>
<accession>A0A0A6VNT1</accession>
<gene>
    <name evidence="2" type="ORF">MCC10002_1014</name>
    <name evidence="3" type="ORF">MCC10015_0061</name>
</gene>
<name>A0A0A6VNT1_BIFLL</name>
<protein>
    <submittedName>
        <fullName evidence="2">Uncharacterized protein</fullName>
    </submittedName>
</protein>
<proteinExistence type="predicted"/>
<dbReference type="EMBL" id="SHPX01000002">
    <property type="protein sequence ID" value="TCD98879.1"/>
    <property type="molecule type" value="Genomic_DNA"/>
</dbReference>
<evidence type="ECO:0000313" key="3">
    <source>
        <dbReference type="EMBL" id="TCD98879.1"/>
    </source>
</evidence>
<dbReference type="EMBL" id="SHPM01000021">
    <property type="protein sequence ID" value="TCD74321.1"/>
    <property type="molecule type" value="Genomic_DNA"/>
</dbReference>
<reference evidence="2" key="2">
    <citation type="submission" date="2019-02" db="EMBL/GenBank/DDBJ databases">
        <authorList>
            <person name="Odamaki T."/>
        </authorList>
    </citation>
    <scope>NUCLEOTIDE SEQUENCE</scope>
    <source>
        <strain evidence="2">MCC10002</strain>
        <strain evidence="3">MCC10015</strain>
    </source>
</reference>
<evidence type="ECO:0000313" key="2">
    <source>
        <dbReference type="EMBL" id="TCD74321.1"/>
    </source>
</evidence>
<keyword evidence="1" id="KW-0812">Transmembrane</keyword>
<dbReference type="Proteomes" id="UP000293441">
    <property type="component" value="Unassembled WGS sequence"/>
</dbReference>
<feature type="transmembrane region" description="Helical" evidence="1">
    <location>
        <begin position="6"/>
        <end position="23"/>
    </location>
</feature>
<evidence type="ECO:0000313" key="4">
    <source>
        <dbReference type="Proteomes" id="UP000293441"/>
    </source>
</evidence>
<keyword evidence="1" id="KW-1133">Transmembrane helix</keyword>
<dbReference type="Proteomes" id="UP000293701">
    <property type="component" value="Unassembled WGS sequence"/>
</dbReference>